<sequence precursor="true">MSRLSWIAVAGALVVTALGSAAHAAAPRFEKTACVGDYKDVDLKVECGHLIVDETRGDPKSRRIKVAVAIVRAAQPKPGLPPVFYLHGGPGGSALPGLPRTLASKTAREFIAADQDWVFIDQRGGGQSVPNLDCPGTHLTDAGPPTEQDAQGIVACLKAFQAQGVNLSRYNAVEVAKDVQDLRQVLGYKQIDLFGGSYGTRIEAAIQTHQPQGIRAVVQDSPWPPEADWTVGGPAMVSTSIDIVMKKCAAVAECAKRYPDLKAKLAVVAERWLAAPQTIDGKTYTADDLGGYLMDASYFTAGVLPRDLWKIIQGDVSPVQEFVENRDYYSEGQFMTHLCKEEIPFEKRADVAKGTETDAVARLMVASMQRIHDVCKAIDVGPISPIEQQPVKTAIPTLFLAAEIDPGCPPPLTKAAAKGYEGSQVVIVTNATHGVSHASPCVRAMIRGFFQDPTKPVDRSCLPAADEPMTFTYE</sequence>
<dbReference type="InterPro" id="IPR000073">
    <property type="entry name" value="AB_hydrolase_1"/>
</dbReference>
<dbReference type="InterPro" id="IPR002410">
    <property type="entry name" value="Peptidase_S33"/>
</dbReference>
<dbReference type="GO" id="GO:0006508">
    <property type="term" value="P:proteolysis"/>
    <property type="evidence" value="ECO:0007669"/>
    <property type="project" value="UniProtKB-KW"/>
</dbReference>
<dbReference type="Pfam" id="PF00561">
    <property type="entry name" value="Abhydrolase_1"/>
    <property type="match status" value="1"/>
</dbReference>
<feature type="domain" description="Peptidase S33 tripeptidyl aminopeptidase-like C-terminal" evidence="13">
    <location>
        <begin position="366"/>
        <end position="461"/>
    </location>
</feature>
<dbReference type="InterPro" id="IPR005944">
    <property type="entry name" value="Pro_iminopeptidase"/>
</dbReference>
<keyword evidence="9" id="KW-0378">Hydrolase</keyword>
<dbReference type="Pfam" id="PF08386">
    <property type="entry name" value="Abhydrolase_4"/>
    <property type="match status" value="1"/>
</dbReference>
<evidence type="ECO:0000259" key="12">
    <source>
        <dbReference type="Pfam" id="PF00561"/>
    </source>
</evidence>
<keyword evidence="8" id="KW-0645">Protease</keyword>
<evidence type="ECO:0000256" key="9">
    <source>
        <dbReference type="ARBA" id="ARBA00022801"/>
    </source>
</evidence>
<dbReference type="InterPro" id="IPR029058">
    <property type="entry name" value="AB_hydrolase_fold"/>
</dbReference>
<dbReference type="PATRIC" id="fig|1292034.3.peg.2019"/>
<evidence type="ECO:0000256" key="3">
    <source>
        <dbReference type="ARBA" id="ARBA00010088"/>
    </source>
</evidence>
<evidence type="ECO:0000256" key="10">
    <source>
        <dbReference type="ARBA" id="ARBA00029605"/>
    </source>
</evidence>
<dbReference type="PANTHER" id="PTHR43722">
    <property type="entry name" value="PROLINE IMINOPEPTIDASE"/>
    <property type="match status" value="1"/>
</dbReference>
<comment type="subcellular location">
    <subcellularLocation>
        <location evidence="2">Cytoplasm</location>
    </subcellularLocation>
</comment>
<dbReference type="InterPro" id="IPR013595">
    <property type="entry name" value="Pept_S33_TAP-like_C"/>
</dbReference>
<reference evidence="14 15" key="1">
    <citation type="journal article" date="2013" name="Genome Announc.">
        <title>Draft Genome Sequence for Caulobacter sp. Strain OR37, a Bacterium Tolerant to Heavy Metals.</title>
        <authorList>
            <person name="Utturkar S.M."/>
            <person name="Bollmann A."/>
            <person name="Brzoska R.M."/>
            <person name="Klingeman D.M."/>
            <person name="Epstein S.E."/>
            <person name="Palumbo A.V."/>
            <person name="Brown S.D."/>
        </authorList>
    </citation>
    <scope>NUCLEOTIDE SEQUENCE [LARGE SCALE GENOMIC DNA]</scope>
    <source>
        <strain evidence="14 15">OR37</strain>
    </source>
</reference>
<organism evidence="14 15">
    <name type="scientific">Caulobacter vibrioides OR37</name>
    <dbReference type="NCBI Taxonomy" id="1292034"/>
    <lineage>
        <taxon>Bacteria</taxon>
        <taxon>Pseudomonadati</taxon>
        <taxon>Pseudomonadota</taxon>
        <taxon>Alphaproteobacteria</taxon>
        <taxon>Caulobacterales</taxon>
        <taxon>Caulobacteraceae</taxon>
        <taxon>Caulobacter</taxon>
    </lineage>
</organism>
<keyword evidence="7" id="KW-0963">Cytoplasm</keyword>
<gene>
    <name evidence="14" type="ORF">OR37_02033</name>
</gene>
<comment type="similarity">
    <text evidence="3">Belongs to the peptidase S33 family.</text>
</comment>
<evidence type="ECO:0000256" key="1">
    <source>
        <dbReference type="ARBA" id="ARBA00001585"/>
    </source>
</evidence>
<evidence type="ECO:0000259" key="13">
    <source>
        <dbReference type="Pfam" id="PF08386"/>
    </source>
</evidence>
<dbReference type="AlphaFoldDB" id="R0EJ15"/>
<evidence type="ECO:0000313" key="15">
    <source>
        <dbReference type="Proteomes" id="UP000013063"/>
    </source>
</evidence>
<comment type="catalytic activity">
    <reaction evidence="1">
        <text>Release of N-terminal proline from a peptide.</text>
        <dbReference type="EC" id="3.4.11.5"/>
    </reaction>
</comment>
<comment type="caution">
    <text evidence="14">The sequence shown here is derived from an EMBL/GenBank/DDBJ whole genome shotgun (WGS) entry which is preliminary data.</text>
</comment>
<keyword evidence="6" id="KW-0031">Aminopeptidase</keyword>
<dbReference type="STRING" id="1292034.OR37_02033"/>
<feature type="chain" id="PRO_5004348831" description="Proline iminopeptidase" evidence="11">
    <location>
        <begin position="25"/>
        <end position="474"/>
    </location>
</feature>
<dbReference type="Proteomes" id="UP000013063">
    <property type="component" value="Unassembled WGS sequence"/>
</dbReference>
<evidence type="ECO:0000256" key="8">
    <source>
        <dbReference type="ARBA" id="ARBA00022670"/>
    </source>
</evidence>
<dbReference type="SUPFAM" id="SSF53474">
    <property type="entry name" value="alpha/beta-Hydrolases"/>
    <property type="match status" value="1"/>
</dbReference>
<dbReference type="eggNOG" id="COG0596">
    <property type="taxonomic scope" value="Bacteria"/>
</dbReference>
<protein>
    <recommendedName>
        <fullName evidence="5">Proline iminopeptidase</fullName>
        <ecNumber evidence="4">3.4.11.5</ecNumber>
    </recommendedName>
    <alternativeName>
        <fullName evidence="10">Prolyl aminopeptidase</fullName>
    </alternativeName>
</protein>
<evidence type="ECO:0000256" key="5">
    <source>
        <dbReference type="ARBA" id="ARBA00021843"/>
    </source>
</evidence>
<evidence type="ECO:0000256" key="7">
    <source>
        <dbReference type="ARBA" id="ARBA00022490"/>
    </source>
</evidence>
<dbReference type="EMBL" id="APMP01000010">
    <property type="protein sequence ID" value="ENZ81989.1"/>
    <property type="molecule type" value="Genomic_DNA"/>
</dbReference>
<dbReference type="GO" id="GO:0004177">
    <property type="term" value="F:aminopeptidase activity"/>
    <property type="evidence" value="ECO:0007669"/>
    <property type="project" value="UniProtKB-KW"/>
</dbReference>
<evidence type="ECO:0000256" key="6">
    <source>
        <dbReference type="ARBA" id="ARBA00022438"/>
    </source>
</evidence>
<dbReference type="GO" id="GO:0005737">
    <property type="term" value="C:cytoplasm"/>
    <property type="evidence" value="ECO:0007669"/>
    <property type="project" value="UniProtKB-SubCell"/>
</dbReference>
<keyword evidence="11" id="KW-0732">Signal</keyword>
<proteinExistence type="inferred from homology"/>
<feature type="signal peptide" evidence="11">
    <location>
        <begin position="1"/>
        <end position="24"/>
    </location>
</feature>
<dbReference type="PANTHER" id="PTHR43722:SF1">
    <property type="entry name" value="PROLINE IMINOPEPTIDASE"/>
    <property type="match status" value="1"/>
</dbReference>
<evidence type="ECO:0000256" key="11">
    <source>
        <dbReference type="SAM" id="SignalP"/>
    </source>
</evidence>
<accession>R0EJ15</accession>
<name>R0EJ15_CAUVI</name>
<dbReference type="PRINTS" id="PR00793">
    <property type="entry name" value="PROAMNOPTASE"/>
</dbReference>
<evidence type="ECO:0000256" key="4">
    <source>
        <dbReference type="ARBA" id="ARBA00012568"/>
    </source>
</evidence>
<dbReference type="RefSeq" id="WP_004619191.1">
    <property type="nucleotide sequence ID" value="NZ_APMP01000010.1"/>
</dbReference>
<evidence type="ECO:0000256" key="2">
    <source>
        <dbReference type="ARBA" id="ARBA00004496"/>
    </source>
</evidence>
<dbReference type="Gene3D" id="3.40.50.1820">
    <property type="entry name" value="alpha/beta hydrolase"/>
    <property type="match status" value="1"/>
</dbReference>
<feature type="domain" description="AB hydrolase-1" evidence="12">
    <location>
        <begin position="81"/>
        <end position="227"/>
    </location>
</feature>
<dbReference type="EC" id="3.4.11.5" evidence="4"/>
<keyword evidence="15" id="KW-1185">Reference proteome</keyword>
<dbReference type="OrthoDB" id="613638at2"/>
<evidence type="ECO:0000313" key="14">
    <source>
        <dbReference type="EMBL" id="ENZ81989.1"/>
    </source>
</evidence>